<feature type="signal peptide" evidence="3">
    <location>
        <begin position="1"/>
        <end position="29"/>
    </location>
</feature>
<dbReference type="InterPro" id="IPR018114">
    <property type="entry name" value="TRYPSIN_HIS"/>
</dbReference>
<keyword evidence="3" id="KW-0732">Signal</keyword>
<evidence type="ECO:0000313" key="5">
    <source>
        <dbReference type="Proteomes" id="UP001652628"/>
    </source>
</evidence>
<gene>
    <name evidence="6" type="primary">LOC108019148</name>
</gene>
<dbReference type="SUPFAM" id="SSF50494">
    <property type="entry name" value="Trypsin-like serine proteases"/>
    <property type="match status" value="1"/>
</dbReference>
<sequence>MAVNYEKSIALILLAGLTVLGLLMRSSEAAAIQGRIISGTKAKLGQFPWQVILKRDEWDDLLCGGSIISSTCVLTAAHCTVGQASVFLIFGSVELNNENAQSMTSTNIIVHPNYNENLNNDVSLIKLPEALTFSTSIQPIKLVTESQRSENFVGTTAVIAGFGLMDDEYLDYSLELLYAEVEIINNQRCEPIFGTDVVLESTMCAIGLGGSNMSICSGDSGGPLIIFNTTTGQWQQIGINSFVAEDQCTASYPSGYVRLTSYLSFIAQNTVGVV</sequence>
<dbReference type="PROSITE" id="PS00135">
    <property type="entry name" value="TRYPSIN_SER"/>
    <property type="match status" value="1"/>
</dbReference>
<evidence type="ECO:0000256" key="1">
    <source>
        <dbReference type="ARBA" id="ARBA00023157"/>
    </source>
</evidence>
<keyword evidence="2" id="KW-0645">Protease</keyword>
<reference evidence="6" key="1">
    <citation type="submission" date="2025-08" db="UniProtKB">
        <authorList>
            <consortium name="RefSeq"/>
        </authorList>
    </citation>
    <scope>IDENTIFICATION</scope>
</reference>
<dbReference type="Proteomes" id="UP001652628">
    <property type="component" value="Chromosome X"/>
</dbReference>
<organism evidence="5 6">
    <name type="scientific">Drosophila suzukii</name>
    <name type="common">Spotted-wing drosophila fruit fly</name>
    <dbReference type="NCBI Taxonomy" id="28584"/>
    <lineage>
        <taxon>Eukaryota</taxon>
        <taxon>Metazoa</taxon>
        <taxon>Ecdysozoa</taxon>
        <taxon>Arthropoda</taxon>
        <taxon>Hexapoda</taxon>
        <taxon>Insecta</taxon>
        <taxon>Pterygota</taxon>
        <taxon>Neoptera</taxon>
        <taxon>Endopterygota</taxon>
        <taxon>Diptera</taxon>
        <taxon>Brachycera</taxon>
        <taxon>Muscomorpha</taxon>
        <taxon>Ephydroidea</taxon>
        <taxon>Drosophilidae</taxon>
        <taxon>Drosophila</taxon>
        <taxon>Sophophora</taxon>
    </lineage>
</organism>
<evidence type="ECO:0000259" key="4">
    <source>
        <dbReference type="PROSITE" id="PS50240"/>
    </source>
</evidence>
<feature type="domain" description="Peptidase S1" evidence="4">
    <location>
        <begin position="36"/>
        <end position="271"/>
    </location>
</feature>
<keyword evidence="5" id="KW-1185">Reference proteome</keyword>
<dbReference type="Gene3D" id="2.40.10.10">
    <property type="entry name" value="Trypsin-like serine proteases"/>
    <property type="match status" value="3"/>
</dbReference>
<feature type="chain" id="PRO_5046962194" evidence="3">
    <location>
        <begin position="30"/>
        <end position="274"/>
    </location>
</feature>
<dbReference type="GeneID" id="108019148"/>
<keyword evidence="2" id="KW-0720">Serine protease</keyword>
<name>A0AB39ZSS5_DROSZ</name>
<dbReference type="Pfam" id="PF00089">
    <property type="entry name" value="Trypsin"/>
    <property type="match status" value="1"/>
</dbReference>
<evidence type="ECO:0000256" key="3">
    <source>
        <dbReference type="SAM" id="SignalP"/>
    </source>
</evidence>
<dbReference type="InterPro" id="IPR009003">
    <property type="entry name" value="Peptidase_S1_PA"/>
</dbReference>
<dbReference type="CDD" id="cd00190">
    <property type="entry name" value="Tryp_SPc"/>
    <property type="match status" value="1"/>
</dbReference>
<dbReference type="RefSeq" id="XP_016942386.2">
    <property type="nucleotide sequence ID" value="XM_017086897.4"/>
</dbReference>
<dbReference type="SMART" id="SM00020">
    <property type="entry name" value="Tryp_SPc"/>
    <property type="match status" value="1"/>
</dbReference>
<dbReference type="InterPro" id="IPR001314">
    <property type="entry name" value="Peptidase_S1A"/>
</dbReference>
<dbReference type="InterPro" id="IPR033116">
    <property type="entry name" value="TRYPSIN_SER"/>
</dbReference>
<dbReference type="PANTHER" id="PTHR24252:SF7">
    <property type="entry name" value="HYALIN"/>
    <property type="match status" value="1"/>
</dbReference>
<dbReference type="InterPro" id="IPR001254">
    <property type="entry name" value="Trypsin_dom"/>
</dbReference>
<dbReference type="InterPro" id="IPR043504">
    <property type="entry name" value="Peptidase_S1_PA_chymotrypsin"/>
</dbReference>
<dbReference type="AlphaFoldDB" id="A0AB39ZSS5"/>
<dbReference type="PANTHER" id="PTHR24252">
    <property type="entry name" value="ACROSIN-RELATED"/>
    <property type="match status" value="1"/>
</dbReference>
<dbReference type="PROSITE" id="PS00134">
    <property type="entry name" value="TRYPSIN_HIS"/>
    <property type="match status" value="1"/>
</dbReference>
<dbReference type="PRINTS" id="PR00722">
    <property type="entry name" value="CHYMOTRYPSIN"/>
</dbReference>
<protein>
    <submittedName>
        <fullName evidence="6">Brachyurin</fullName>
    </submittedName>
</protein>
<dbReference type="GO" id="GO:0004252">
    <property type="term" value="F:serine-type endopeptidase activity"/>
    <property type="evidence" value="ECO:0007669"/>
    <property type="project" value="InterPro"/>
</dbReference>
<accession>A0AB39ZSS5</accession>
<dbReference type="PROSITE" id="PS50240">
    <property type="entry name" value="TRYPSIN_DOM"/>
    <property type="match status" value="1"/>
</dbReference>
<keyword evidence="2" id="KW-0378">Hydrolase</keyword>
<evidence type="ECO:0000313" key="6">
    <source>
        <dbReference type="RefSeq" id="XP_016942386.2"/>
    </source>
</evidence>
<evidence type="ECO:0000256" key="2">
    <source>
        <dbReference type="RuleBase" id="RU363034"/>
    </source>
</evidence>
<proteinExistence type="predicted"/>
<keyword evidence="1" id="KW-1015">Disulfide bond</keyword>
<dbReference type="GO" id="GO:0006508">
    <property type="term" value="P:proteolysis"/>
    <property type="evidence" value="ECO:0007669"/>
    <property type="project" value="UniProtKB-KW"/>
</dbReference>